<dbReference type="PRINTS" id="PR00463">
    <property type="entry name" value="EP450I"/>
</dbReference>
<dbReference type="Gene3D" id="1.10.630.10">
    <property type="entry name" value="Cytochrome P450"/>
    <property type="match status" value="1"/>
</dbReference>
<dbReference type="CDD" id="cd20620">
    <property type="entry name" value="CYP132-like"/>
    <property type="match status" value="1"/>
</dbReference>
<evidence type="ECO:0000313" key="10">
    <source>
        <dbReference type="Proteomes" id="UP000626244"/>
    </source>
</evidence>
<dbReference type="PRINTS" id="PR00385">
    <property type="entry name" value="P450"/>
</dbReference>
<dbReference type="GO" id="GO:0004497">
    <property type="term" value="F:monooxygenase activity"/>
    <property type="evidence" value="ECO:0007669"/>
    <property type="project" value="UniProtKB-KW"/>
</dbReference>
<sequence>MLEIKGLASISPLGHLNEFRKDPLLFLSDLYQQYETIVSFRFAHRKIHLLLEPDLIKEVLVSKQNSFHKSKPFQEMKTLLGEGLLTSEDDFHMKQRRLIQPSFTKQHVQTYAEKMTMITEEFITSWGDDEERLTSRDMMELTLAIIAKTMFSMDMKQGHEKVGKHLDVIMNIATKRIRSVLKSPLALKTPQNKSLTEAIKKIDDVLYEIIKNRSNLDTQNDLLEVLMRARDEESNEGMSNQQLRDEAMTIFLAGHETTANALSWCLYLISQHPDKAKLLYEEVDRVLGKKRADYDSMKDLIYTQQMIWESMRLYPPAWLISRKAMNDVTIGQYKVHKGETVMMSSYIMHRSEKYFTNADEFIPERFQNGKVQGVPEFVYFPFGGGPRVCIGNHFAIMEATLVLATLVKHYSFELVSNHHKVEAEPLITLRPKNGLRMIVKKRK</sequence>
<dbReference type="InterPro" id="IPR036396">
    <property type="entry name" value="Cyt_P450_sf"/>
</dbReference>
<keyword evidence="3 7" id="KW-0479">Metal-binding</keyword>
<evidence type="ECO:0000256" key="8">
    <source>
        <dbReference type="RuleBase" id="RU000461"/>
    </source>
</evidence>
<dbReference type="Pfam" id="PF00067">
    <property type="entry name" value="p450"/>
    <property type="match status" value="1"/>
</dbReference>
<feature type="binding site" description="axial binding residue" evidence="7">
    <location>
        <position position="389"/>
    </location>
    <ligand>
        <name>heme</name>
        <dbReference type="ChEBI" id="CHEBI:30413"/>
    </ligand>
    <ligandPart>
        <name>Fe</name>
        <dbReference type="ChEBI" id="CHEBI:18248"/>
    </ligandPart>
</feature>
<proteinExistence type="inferred from homology"/>
<evidence type="ECO:0000256" key="1">
    <source>
        <dbReference type="ARBA" id="ARBA00010617"/>
    </source>
</evidence>
<dbReference type="Proteomes" id="UP000626244">
    <property type="component" value="Unassembled WGS sequence"/>
</dbReference>
<keyword evidence="10" id="KW-1185">Reference proteome</keyword>
<reference evidence="10" key="1">
    <citation type="journal article" date="2019" name="Int. J. Syst. Evol. Microbiol.">
        <title>The Global Catalogue of Microorganisms (GCM) 10K type strain sequencing project: providing services to taxonomists for standard genome sequencing and annotation.</title>
        <authorList>
            <consortium name="The Broad Institute Genomics Platform"/>
            <consortium name="The Broad Institute Genome Sequencing Center for Infectious Disease"/>
            <person name="Wu L."/>
            <person name="Ma J."/>
        </authorList>
    </citation>
    <scope>NUCLEOTIDE SEQUENCE [LARGE SCALE GENOMIC DNA]</scope>
    <source>
        <strain evidence="10">CGMCC 1.14993</strain>
    </source>
</reference>
<accession>A0A8J3AIA4</accession>
<dbReference type="EMBL" id="BMHB01000001">
    <property type="protein sequence ID" value="GGI10788.1"/>
    <property type="molecule type" value="Genomic_DNA"/>
</dbReference>
<gene>
    <name evidence="9" type="ORF">GCM10007380_04560</name>
</gene>
<dbReference type="RefSeq" id="WP_087998748.1">
    <property type="nucleotide sequence ID" value="NZ_BMHB01000001.1"/>
</dbReference>
<dbReference type="InterPro" id="IPR002401">
    <property type="entry name" value="Cyt_P450_E_grp-I"/>
</dbReference>
<evidence type="ECO:0000313" key="9">
    <source>
        <dbReference type="EMBL" id="GGI10788.1"/>
    </source>
</evidence>
<dbReference type="GO" id="GO:0005506">
    <property type="term" value="F:iron ion binding"/>
    <property type="evidence" value="ECO:0007669"/>
    <property type="project" value="InterPro"/>
</dbReference>
<evidence type="ECO:0000256" key="5">
    <source>
        <dbReference type="ARBA" id="ARBA00023004"/>
    </source>
</evidence>
<dbReference type="GO" id="GO:0016705">
    <property type="term" value="F:oxidoreductase activity, acting on paired donors, with incorporation or reduction of molecular oxygen"/>
    <property type="evidence" value="ECO:0007669"/>
    <property type="project" value="InterPro"/>
</dbReference>
<keyword evidence="4 8" id="KW-0560">Oxidoreductase</keyword>
<dbReference type="PROSITE" id="PS00086">
    <property type="entry name" value="CYTOCHROME_P450"/>
    <property type="match status" value="1"/>
</dbReference>
<dbReference type="SUPFAM" id="SSF48264">
    <property type="entry name" value="Cytochrome P450"/>
    <property type="match status" value="1"/>
</dbReference>
<organism evidence="9 10">
    <name type="scientific">Gottfriedia solisilvae</name>
    <dbReference type="NCBI Taxonomy" id="1516104"/>
    <lineage>
        <taxon>Bacteria</taxon>
        <taxon>Bacillati</taxon>
        <taxon>Bacillota</taxon>
        <taxon>Bacilli</taxon>
        <taxon>Bacillales</taxon>
        <taxon>Bacillaceae</taxon>
        <taxon>Gottfriedia</taxon>
    </lineage>
</organism>
<evidence type="ECO:0000256" key="6">
    <source>
        <dbReference type="ARBA" id="ARBA00023033"/>
    </source>
</evidence>
<keyword evidence="6 8" id="KW-0503">Monooxygenase</keyword>
<dbReference type="InterPro" id="IPR001128">
    <property type="entry name" value="Cyt_P450"/>
</dbReference>
<name>A0A8J3AIA4_9BACI</name>
<evidence type="ECO:0000256" key="4">
    <source>
        <dbReference type="ARBA" id="ARBA00023002"/>
    </source>
</evidence>
<dbReference type="GO" id="GO:0020037">
    <property type="term" value="F:heme binding"/>
    <property type="evidence" value="ECO:0007669"/>
    <property type="project" value="InterPro"/>
</dbReference>
<comment type="caution">
    <text evidence="9">The sequence shown here is derived from an EMBL/GenBank/DDBJ whole genome shotgun (WGS) entry which is preliminary data.</text>
</comment>
<keyword evidence="5 7" id="KW-0408">Iron</keyword>
<dbReference type="InterPro" id="IPR050196">
    <property type="entry name" value="Cytochrome_P450_Monoox"/>
</dbReference>
<protein>
    <submittedName>
        <fullName evidence="9">Cytochrome P450</fullName>
    </submittedName>
</protein>
<keyword evidence="2 7" id="KW-0349">Heme</keyword>
<evidence type="ECO:0000256" key="2">
    <source>
        <dbReference type="ARBA" id="ARBA00022617"/>
    </source>
</evidence>
<dbReference type="AlphaFoldDB" id="A0A8J3AIA4"/>
<dbReference type="PANTHER" id="PTHR24291">
    <property type="entry name" value="CYTOCHROME P450 FAMILY 4"/>
    <property type="match status" value="1"/>
</dbReference>
<dbReference type="InterPro" id="IPR017972">
    <property type="entry name" value="Cyt_P450_CS"/>
</dbReference>
<dbReference type="PANTHER" id="PTHR24291:SF50">
    <property type="entry name" value="BIFUNCTIONAL ALBAFLAVENONE MONOOXYGENASE_TERPENE SYNTHASE"/>
    <property type="match status" value="1"/>
</dbReference>
<evidence type="ECO:0000256" key="7">
    <source>
        <dbReference type="PIRSR" id="PIRSR602401-1"/>
    </source>
</evidence>
<dbReference type="OrthoDB" id="9789468at2"/>
<comment type="similarity">
    <text evidence="1 8">Belongs to the cytochrome P450 family.</text>
</comment>
<comment type="cofactor">
    <cofactor evidence="7">
        <name>heme</name>
        <dbReference type="ChEBI" id="CHEBI:30413"/>
    </cofactor>
</comment>
<evidence type="ECO:0000256" key="3">
    <source>
        <dbReference type="ARBA" id="ARBA00022723"/>
    </source>
</evidence>